<dbReference type="InterPro" id="IPR036770">
    <property type="entry name" value="Ankyrin_rpt-contain_sf"/>
</dbReference>
<evidence type="ECO:0000256" key="8">
    <source>
        <dbReference type="SAM" id="Phobius"/>
    </source>
</evidence>
<keyword evidence="6 8" id="KW-0472">Membrane</keyword>
<dbReference type="Proteomes" id="UP001633002">
    <property type="component" value="Unassembled WGS sequence"/>
</dbReference>
<feature type="transmembrane region" description="Helical" evidence="8">
    <location>
        <begin position="803"/>
        <end position="824"/>
    </location>
</feature>
<protein>
    <recommendedName>
        <fullName evidence="9">PGG domain-containing protein</fullName>
    </recommendedName>
</protein>
<organism evidence="10 11">
    <name type="scientific">Riccia sorocarpa</name>
    <dbReference type="NCBI Taxonomy" id="122646"/>
    <lineage>
        <taxon>Eukaryota</taxon>
        <taxon>Viridiplantae</taxon>
        <taxon>Streptophyta</taxon>
        <taxon>Embryophyta</taxon>
        <taxon>Marchantiophyta</taxon>
        <taxon>Marchantiopsida</taxon>
        <taxon>Marchantiidae</taxon>
        <taxon>Marchantiales</taxon>
        <taxon>Ricciaceae</taxon>
        <taxon>Riccia</taxon>
    </lineage>
</organism>
<evidence type="ECO:0000256" key="7">
    <source>
        <dbReference type="SAM" id="MobiDB-lite"/>
    </source>
</evidence>
<feature type="domain" description="PGG" evidence="9">
    <location>
        <begin position="755"/>
        <end position="869"/>
    </location>
</feature>
<feature type="transmembrane region" description="Helical" evidence="8">
    <location>
        <begin position="845"/>
        <end position="869"/>
    </location>
</feature>
<comment type="caution">
    <text evidence="10">The sequence shown here is derived from an EMBL/GenBank/DDBJ whole genome shotgun (WGS) entry which is preliminary data.</text>
</comment>
<evidence type="ECO:0000313" key="10">
    <source>
        <dbReference type="EMBL" id="KAL3701785.1"/>
    </source>
</evidence>
<dbReference type="GO" id="GO:0016020">
    <property type="term" value="C:membrane"/>
    <property type="evidence" value="ECO:0007669"/>
    <property type="project" value="UniProtKB-SubCell"/>
</dbReference>
<name>A0ABD3IH83_9MARC</name>
<evidence type="ECO:0000259" key="9">
    <source>
        <dbReference type="Pfam" id="PF13962"/>
    </source>
</evidence>
<keyword evidence="4 8" id="KW-1133">Transmembrane helix</keyword>
<evidence type="ECO:0000256" key="6">
    <source>
        <dbReference type="ARBA" id="ARBA00023136"/>
    </source>
</evidence>
<evidence type="ECO:0000256" key="1">
    <source>
        <dbReference type="ARBA" id="ARBA00004141"/>
    </source>
</evidence>
<feature type="region of interest" description="Disordered" evidence="7">
    <location>
        <begin position="673"/>
        <end position="698"/>
    </location>
</feature>
<dbReference type="InterPro" id="IPR026961">
    <property type="entry name" value="PGG_dom"/>
</dbReference>
<dbReference type="AlphaFoldDB" id="A0ABD3IH83"/>
<dbReference type="Pfam" id="PF13962">
    <property type="entry name" value="PGG"/>
    <property type="match status" value="1"/>
</dbReference>
<dbReference type="PANTHER" id="PTHR24186:SF38">
    <property type="entry name" value="ANKYRIN REPEAT FAMILY PROTEIN"/>
    <property type="match status" value="1"/>
</dbReference>
<comment type="subcellular location">
    <subcellularLocation>
        <location evidence="1">Membrane</location>
        <topology evidence="1">Multi-pass membrane protein</topology>
    </subcellularLocation>
</comment>
<dbReference type="Gene3D" id="1.25.40.20">
    <property type="entry name" value="Ankyrin repeat-containing domain"/>
    <property type="match status" value="1"/>
</dbReference>
<proteinExistence type="predicted"/>
<keyword evidence="5" id="KW-0040">ANK repeat</keyword>
<dbReference type="PANTHER" id="PTHR24186">
    <property type="entry name" value="PROTEIN PHOSPHATASE 1 REGULATORY SUBUNIT"/>
    <property type="match status" value="1"/>
</dbReference>
<evidence type="ECO:0000256" key="2">
    <source>
        <dbReference type="ARBA" id="ARBA00022692"/>
    </source>
</evidence>
<evidence type="ECO:0000313" key="11">
    <source>
        <dbReference type="Proteomes" id="UP001633002"/>
    </source>
</evidence>
<dbReference type="SUPFAM" id="SSF48403">
    <property type="entry name" value="Ankyrin repeat"/>
    <property type="match status" value="1"/>
</dbReference>
<evidence type="ECO:0000256" key="5">
    <source>
        <dbReference type="ARBA" id="ARBA00023043"/>
    </source>
</evidence>
<keyword evidence="3" id="KW-0677">Repeat</keyword>
<evidence type="ECO:0000256" key="4">
    <source>
        <dbReference type="ARBA" id="ARBA00022989"/>
    </source>
</evidence>
<accession>A0ABD3IH83</accession>
<dbReference type="EMBL" id="JBJQOH010000001">
    <property type="protein sequence ID" value="KAL3701785.1"/>
    <property type="molecule type" value="Genomic_DNA"/>
</dbReference>
<keyword evidence="2 8" id="KW-0812">Transmembrane</keyword>
<evidence type="ECO:0000256" key="3">
    <source>
        <dbReference type="ARBA" id="ARBA00022737"/>
    </source>
</evidence>
<sequence>MEKLPEMMGQMSQTMEKIFQVLEKIPESIEKMTQTTEKLLQTVEIHPQTMENMVQTTGKVPQTLEILTPTKEKLEWPDEWLDAMRVIPESIEKMTQTTEKLLQTVEMLPQTMENMVQTTGKVPQTLEILTPTKEKLEWQDEWLDAMRVIPESIEKMNQTTEKLLQTVEILPQTMENMVQTKGKAPQTLEILSPTKEKLEGQDEWLDAMRVILDLKYPKSNREEYGFRMMHMVSWNPRLLTHTYEGCNALHLAMRNDWYGLVQDILLGADVLRDLLTCKEGSTQMSGTPAIASRGLDVLAMAVVHCHQAINTLLMETIVGIPELLGWYGHGGLPSDDLFGKRPHTSTRTESIDEERKILCGLLDPNYFESLNDFVYSDHAPNMAYDGRRGILHPRSEKFWPDILDMLDSRRDRRHLTGWMLTAPFLPFSEYLILDYSREQEEAHLRVGDIEFHNALQDHLDSSISFAHYVASISDTRRTVWQYAILDNQYSGQGHRLLCSKSNLTDLYDMRDSSGRTAMHLMIASGPPPRLVAYSENHPFSECRFLPWLSGSGGWDPRYGSGNWGSLLLSIHAANSYGSYFEFTFYRALLPEYCTEQIILTTPHLTESHRTECLLFIGLLGDPEVLRLILEAGKFDPLCQDEDGNTLLHAAVRCEDPTSLPTMLFDFVKVPEKRPHRLSDPEQSMMTTPQQREDESHRESRRQGCINLLLQEGLDIWEINKSRRIPDPGPKACPGYSLWWYERLSRETVDQKTSFNAAGSVVSVTAALVATASYIGPLQPPLGYSWEDKDGISKVQTEIMAVRVFVDLNTLAFYLAIAAVVLSFTPALPAPHESTRKELKRIQRSVLWALMLLIVSLISILSAFASASIVKDGSQLPLYL</sequence>
<dbReference type="SUPFAM" id="SSF58104">
    <property type="entry name" value="Methyl-accepting chemotaxis protein (MCP) signaling domain"/>
    <property type="match status" value="1"/>
</dbReference>
<keyword evidence="11" id="KW-1185">Reference proteome</keyword>
<gene>
    <name evidence="10" type="ORF">R1sor_019807</name>
</gene>
<reference evidence="10 11" key="1">
    <citation type="submission" date="2024-09" db="EMBL/GenBank/DDBJ databases">
        <title>Chromosome-scale assembly of Riccia sorocarpa.</title>
        <authorList>
            <person name="Paukszto L."/>
        </authorList>
    </citation>
    <scope>NUCLEOTIDE SEQUENCE [LARGE SCALE GENOMIC DNA]</scope>
    <source>
        <strain evidence="10">LP-2024</strain>
        <tissue evidence="10">Aerial parts of the thallus</tissue>
    </source>
</reference>
<feature type="compositionally biased region" description="Polar residues" evidence="7">
    <location>
        <begin position="680"/>
        <end position="689"/>
    </location>
</feature>